<evidence type="ECO:0000256" key="12">
    <source>
        <dbReference type="PIRNR" id="PIRNR038995"/>
    </source>
</evidence>
<evidence type="ECO:0000256" key="5">
    <source>
        <dbReference type="ARBA" id="ARBA00022490"/>
    </source>
</evidence>
<evidence type="ECO:0000313" key="13">
    <source>
        <dbReference type="EMBL" id="GFP82622.1"/>
    </source>
</evidence>
<dbReference type="GO" id="GO:0008312">
    <property type="term" value="F:7S RNA binding"/>
    <property type="evidence" value="ECO:0007669"/>
    <property type="project" value="InterPro"/>
</dbReference>
<evidence type="ECO:0000256" key="1">
    <source>
        <dbReference type="ARBA" id="ARBA00004240"/>
    </source>
</evidence>
<dbReference type="GO" id="GO:0006614">
    <property type="term" value="P:SRP-dependent cotranslational protein targeting to membrane"/>
    <property type="evidence" value="ECO:0007669"/>
    <property type="project" value="InterPro"/>
</dbReference>
<evidence type="ECO:0000256" key="4">
    <source>
        <dbReference type="ARBA" id="ARBA00009352"/>
    </source>
</evidence>
<protein>
    <recommendedName>
        <fullName evidence="11 12">Signal recognition particle subunit SRP68</fullName>
        <shortName evidence="12">SRP68</shortName>
    </recommendedName>
</protein>
<dbReference type="Gene3D" id="1.10.3450.40">
    <property type="entry name" value="Signal recognition particle, SRP68 subunit, RNA-binding domain"/>
    <property type="match status" value="1"/>
</dbReference>
<dbReference type="FunFam" id="1.10.3450.40:FF:000001">
    <property type="entry name" value="Signal recognition particle subunit SRP68"/>
    <property type="match status" value="1"/>
</dbReference>
<gene>
    <name evidence="13" type="ORF">PHJA_000405300</name>
</gene>
<dbReference type="GO" id="GO:0030942">
    <property type="term" value="F:endoplasmic reticulum signal peptide binding"/>
    <property type="evidence" value="ECO:0007669"/>
    <property type="project" value="InterPro"/>
</dbReference>
<name>A0A830B9K1_9LAMI</name>
<evidence type="ECO:0000256" key="7">
    <source>
        <dbReference type="ARBA" id="ARBA00022884"/>
    </source>
</evidence>
<dbReference type="InterPro" id="IPR038253">
    <property type="entry name" value="SRP68_N_sf"/>
</dbReference>
<proteinExistence type="inferred from homology"/>
<comment type="similarity">
    <text evidence="4 12">Belongs to the SRP68 family.</text>
</comment>
<dbReference type="Pfam" id="PF16969">
    <property type="entry name" value="SRP68"/>
    <property type="match status" value="1"/>
</dbReference>
<dbReference type="AlphaFoldDB" id="A0A830B9K1"/>
<evidence type="ECO:0000256" key="9">
    <source>
        <dbReference type="ARBA" id="ARBA00023242"/>
    </source>
</evidence>
<evidence type="ECO:0000256" key="6">
    <source>
        <dbReference type="ARBA" id="ARBA00022824"/>
    </source>
</evidence>
<comment type="caution">
    <text evidence="13">The sequence shown here is derived from an EMBL/GenBank/DDBJ whole genome shotgun (WGS) entry which is preliminary data.</text>
</comment>
<keyword evidence="8 12" id="KW-0733">Signal recognition particle</keyword>
<dbReference type="EMBL" id="BMAC01000048">
    <property type="protein sequence ID" value="GFP82622.1"/>
    <property type="molecule type" value="Genomic_DNA"/>
</dbReference>
<evidence type="ECO:0000256" key="11">
    <source>
        <dbReference type="ARBA" id="ARBA00029498"/>
    </source>
</evidence>
<dbReference type="Proteomes" id="UP000653305">
    <property type="component" value="Unassembled WGS sequence"/>
</dbReference>
<keyword evidence="7 12" id="KW-0694">RNA-binding</keyword>
<dbReference type="GO" id="GO:0005786">
    <property type="term" value="C:signal recognition particle, endoplasmic reticulum targeting"/>
    <property type="evidence" value="ECO:0007669"/>
    <property type="project" value="UniProtKB-KW"/>
</dbReference>
<evidence type="ECO:0000256" key="8">
    <source>
        <dbReference type="ARBA" id="ARBA00023135"/>
    </source>
</evidence>
<keyword evidence="5 12" id="KW-0963">Cytoplasm</keyword>
<accession>A0A830B9K1</accession>
<dbReference type="CDD" id="cd15481">
    <property type="entry name" value="SRP68-RBD"/>
    <property type="match status" value="1"/>
</dbReference>
<keyword evidence="14" id="KW-1185">Reference proteome</keyword>
<dbReference type="GO" id="GO:0005829">
    <property type="term" value="C:cytosol"/>
    <property type="evidence" value="ECO:0007669"/>
    <property type="project" value="UniProtKB-ARBA"/>
</dbReference>
<dbReference type="OrthoDB" id="10255118at2759"/>
<dbReference type="PIRSF" id="PIRSF038995">
    <property type="entry name" value="SRP68"/>
    <property type="match status" value="1"/>
</dbReference>
<keyword evidence="10 12" id="KW-0687">Ribonucleoprotein</keyword>
<organism evidence="13 14">
    <name type="scientific">Phtheirospermum japonicum</name>
    <dbReference type="NCBI Taxonomy" id="374723"/>
    <lineage>
        <taxon>Eukaryota</taxon>
        <taxon>Viridiplantae</taxon>
        <taxon>Streptophyta</taxon>
        <taxon>Embryophyta</taxon>
        <taxon>Tracheophyta</taxon>
        <taxon>Spermatophyta</taxon>
        <taxon>Magnoliopsida</taxon>
        <taxon>eudicotyledons</taxon>
        <taxon>Gunneridae</taxon>
        <taxon>Pentapetalae</taxon>
        <taxon>asterids</taxon>
        <taxon>lamiids</taxon>
        <taxon>Lamiales</taxon>
        <taxon>Orobanchaceae</taxon>
        <taxon>Orobanchaceae incertae sedis</taxon>
        <taxon>Phtheirospermum</taxon>
    </lineage>
</organism>
<keyword evidence="9" id="KW-0539">Nucleus</keyword>
<dbReference type="GO" id="GO:0005783">
    <property type="term" value="C:endoplasmic reticulum"/>
    <property type="evidence" value="ECO:0007669"/>
    <property type="project" value="UniProtKB-SubCell"/>
</dbReference>
<dbReference type="GO" id="GO:0005730">
    <property type="term" value="C:nucleolus"/>
    <property type="evidence" value="ECO:0007669"/>
    <property type="project" value="UniProtKB-SubCell"/>
</dbReference>
<comment type="subcellular location">
    <subcellularLocation>
        <location evidence="2 12">Cytoplasm</location>
    </subcellularLocation>
    <subcellularLocation>
        <location evidence="1">Endoplasmic reticulum</location>
    </subcellularLocation>
    <subcellularLocation>
        <location evidence="3">Nucleus</location>
        <location evidence="3">Nucleolus</location>
    </subcellularLocation>
</comment>
<evidence type="ECO:0000256" key="2">
    <source>
        <dbReference type="ARBA" id="ARBA00004496"/>
    </source>
</evidence>
<evidence type="ECO:0000256" key="10">
    <source>
        <dbReference type="ARBA" id="ARBA00023274"/>
    </source>
</evidence>
<reference evidence="13" key="1">
    <citation type="submission" date="2020-07" db="EMBL/GenBank/DDBJ databases">
        <title>Ethylene signaling mediates host invasion by parasitic plants.</title>
        <authorList>
            <person name="Yoshida S."/>
        </authorList>
    </citation>
    <scope>NUCLEOTIDE SEQUENCE</scope>
    <source>
        <strain evidence="13">Okayama</strain>
    </source>
</reference>
<evidence type="ECO:0000313" key="14">
    <source>
        <dbReference type="Proteomes" id="UP000653305"/>
    </source>
</evidence>
<dbReference type="InterPro" id="IPR026258">
    <property type="entry name" value="SRP68"/>
</dbReference>
<keyword evidence="6" id="KW-0256">Endoplasmic reticulum</keyword>
<comment type="function">
    <text evidence="12">Component of the signal recognition particle (SRP) complex, a ribonucleoprotein complex that mediates the cotranslational targeting of secretory and membrane proteins to the endoplasmic reticulum (ER). The SRP complex interacts with the signal sequence in nascent secretory and membrane proteins and directs them to the membrane of the ER.</text>
</comment>
<dbReference type="PANTHER" id="PTHR12860">
    <property type="entry name" value="SIGNAL RECOGNITION PARTICLE 68 KDA PROTEIN"/>
    <property type="match status" value="1"/>
</dbReference>
<evidence type="ECO:0000256" key="3">
    <source>
        <dbReference type="ARBA" id="ARBA00004604"/>
    </source>
</evidence>
<dbReference type="InterPro" id="IPR034652">
    <property type="entry name" value="SRP68-RBD"/>
</dbReference>
<dbReference type="GO" id="GO:0005047">
    <property type="term" value="F:signal recognition particle binding"/>
    <property type="evidence" value="ECO:0007669"/>
    <property type="project" value="InterPro"/>
</dbReference>
<sequence>MQHGLRLGDYTRYRRYCSARLRRLYKSLKFTHGRGKYTKRAITGSTVSEVRFLHLVLYTAERSWSHAMEKKTLPEGPNARQRSYLIGRLRKAVKWASLFQELCSIKGDSRTSLEAEAYASYMKGNLLFEQDQHWDIALKCFKSARAVYEELGKYGDLENQVLCRERVEELEPSIRYCLHKIGESNLQTSELVHIGEMEGPALDLFKAKLEAVMAEARSQQAASMTEFHWLGHRLPVSNAKTRVSILKAQELEKDVNGPAADSLPAEKKLVIFDKIFAAYSEARSYIRTDLATAGNSENMKDDLSGLDKAIGAVLGKRTIERNQLLVSMAKSKLCKARDDKNEKVTKPEELVRLYDLLLQNTADLSDLVSSGRDRKPEEVTFAEECELNSFVFRAERCFYLAKSYSLAGKRAEAYVLFCRARSLVDTALKKLQSLSIADQVTIKELMMLYNDCRSNICIEHATGIIEEEKAPENLSKKISSISLTGKDKKIEKLLLEKLDEYESAVGDPTTKSTPRIEAFPPSFQAVPRNPIVLDLAYNTIEFPSIDHRMKKEVKGFISRLWR</sequence>
<dbReference type="PANTHER" id="PTHR12860:SF0">
    <property type="entry name" value="SIGNAL RECOGNITION PARTICLE SUBUNIT SRP68"/>
    <property type="match status" value="1"/>
</dbReference>